<dbReference type="InParanoid" id="B9S2B3"/>
<dbReference type="Proteomes" id="UP000008311">
    <property type="component" value="Unassembled WGS sequence"/>
</dbReference>
<protein>
    <submittedName>
        <fullName evidence="1">Uncharacterized protein</fullName>
    </submittedName>
</protein>
<accession>B9S2B3</accession>
<dbReference type="AlphaFoldDB" id="B9S2B3"/>
<evidence type="ECO:0000313" key="1">
    <source>
        <dbReference type="EMBL" id="EEF42187.1"/>
    </source>
</evidence>
<name>B9S2B3_RICCO</name>
<evidence type="ECO:0000313" key="2">
    <source>
        <dbReference type="Proteomes" id="UP000008311"/>
    </source>
</evidence>
<proteinExistence type="predicted"/>
<reference evidence="2" key="1">
    <citation type="journal article" date="2010" name="Nat. Biotechnol.">
        <title>Draft genome sequence of the oilseed species Ricinus communis.</title>
        <authorList>
            <person name="Chan A.P."/>
            <person name="Crabtree J."/>
            <person name="Zhao Q."/>
            <person name="Lorenzi H."/>
            <person name="Orvis J."/>
            <person name="Puiu D."/>
            <person name="Melake-Berhan A."/>
            <person name="Jones K.M."/>
            <person name="Redman J."/>
            <person name="Chen G."/>
            <person name="Cahoon E.B."/>
            <person name="Gedil M."/>
            <person name="Stanke M."/>
            <person name="Haas B.J."/>
            <person name="Wortman J.R."/>
            <person name="Fraser-Liggett C.M."/>
            <person name="Ravel J."/>
            <person name="Rabinowicz P.D."/>
        </authorList>
    </citation>
    <scope>NUCLEOTIDE SEQUENCE [LARGE SCALE GENOMIC DNA]</scope>
    <source>
        <strain evidence="2">cv. Hale</strain>
    </source>
</reference>
<sequence length="57" mass="6561">MNIEIRDIPQNKLKSTWTALDVGSQAQVSAYIYYPIKQKSKRLFLESFYNKSGSGFV</sequence>
<dbReference type="EMBL" id="EQ973849">
    <property type="protein sequence ID" value="EEF42187.1"/>
    <property type="molecule type" value="Genomic_DNA"/>
</dbReference>
<gene>
    <name evidence="1" type="ORF">RCOM_0697950</name>
</gene>
<organism evidence="1 2">
    <name type="scientific">Ricinus communis</name>
    <name type="common">Castor bean</name>
    <dbReference type="NCBI Taxonomy" id="3988"/>
    <lineage>
        <taxon>Eukaryota</taxon>
        <taxon>Viridiplantae</taxon>
        <taxon>Streptophyta</taxon>
        <taxon>Embryophyta</taxon>
        <taxon>Tracheophyta</taxon>
        <taxon>Spermatophyta</taxon>
        <taxon>Magnoliopsida</taxon>
        <taxon>eudicotyledons</taxon>
        <taxon>Gunneridae</taxon>
        <taxon>Pentapetalae</taxon>
        <taxon>rosids</taxon>
        <taxon>fabids</taxon>
        <taxon>Malpighiales</taxon>
        <taxon>Euphorbiaceae</taxon>
        <taxon>Acalyphoideae</taxon>
        <taxon>Acalypheae</taxon>
        <taxon>Ricinus</taxon>
    </lineage>
</organism>
<keyword evidence="2" id="KW-1185">Reference proteome</keyword>